<evidence type="ECO:0000313" key="1">
    <source>
        <dbReference type="EMBL" id="AWM40399.1"/>
    </source>
</evidence>
<reference evidence="1 2" key="1">
    <citation type="submission" date="2018-01" db="EMBL/GenBank/DDBJ databases">
        <title>G. obscuriglobus.</title>
        <authorList>
            <person name="Franke J."/>
            <person name="Blomberg W."/>
            <person name="Selmecki A."/>
        </authorList>
    </citation>
    <scope>NUCLEOTIDE SEQUENCE [LARGE SCALE GENOMIC DNA]</scope>
    <source>
        <strain evidence="1 2">DSM 5831</strain>
    </source>
</reference>
<dbReference type="KEGG" id="gog:C1280_27710"/>
<organism evidence="1 2">
    <name type="scientific">Gemmata obscuriglobus</name>
    <dbReference type="NCBI Taxonomy" id="114"/>
    <lineage>
        <taxon>Bacteria</taxon>
        <taxon>Pseudomonadati</taxon>
        <taxon>Planctomycetota</taxon>
        <taxon>Planctomycetia</taxon>
        <taxon>Gemmatales</taxon>
        <taxon>Gemmataceae</taxon>
        <taxon>Gemmata</taxon>
    </lineage>
</organism>
<keyword evidence="2" id="KW-1185">Reference proteome</keyword>
<protein>
    <submittedName>
        <fullName evidence="1">Uncharacterized protein</fullName>
    </submittedName>
</protein>
<gene>
    <name evidence="1" type="ORF">C1280_27710</name>
</gene>
<sequence>MQMGEESAKSPNVFVLIGLPWFMVHGDPPRLFTVDLVADGSRAGRMLPLFSDSDLAERFAQDHIGTVPGLAGFRPYTRHEATYYLRRARENGTQHVCIDPAPHGQLPRPIPRDIDHVIAAFESAQQ</sequence>
<accession>A0A2Z3H0V2</accession>
<dbReference type="AlphaFoldDB" id="A0A2Z3H0V2"/>
<proteinExistence type="predicted"/>
<dbReference type="EMBL" id="CP025958">
    <property type="protein sequence ID" value="AWM40399.1"/>
    <property type="molecule type" value="Genomic_DNA"/>
</dbReference>
<evidence type="ECO:0000313" key="2">
    <source>
        <dbReference type="Proteomes" id="UP000245802"/>
    </source>
</evidence>
<name>A0A2Z3H0V2_9BACT</name>
<dbReference type="Proteomes" id="UP000245802">
    <property type="component" value="Chromosome"/>
</dbReference>